<dbReference type="OrthoDB" id="9803238at2"/>
<dbReference type="InterPro" id="IPR014026">
    <property type="entry name" value="UDP-Glc/GDP-Man_DH_dimer"/>
</dbReference>
<sequence length="452" mass="49088">MNAIADSQSFLQAALLTRLSDRTARVGVIGLGYVGLPLARALVLKAGFPVLGFDTDPAKVERLNGGGSYIAHVSPDTVGAMREGERFSATADFARLNECDVVVICVPTPLTPQREPDLSYVTDTARAIARNGRPGQLVVLESTTYPGTTRDILAPLFREHDYRIDETLFLAFSPEREDPGNLQFETTTIPKIVGAEGPRGLELAAAFYRSVVAEVVPVSSSAVAEAVKITENIFRSVNIALVNELKVIFSAMDIDVWEVIEGAKTKPFGFMPFYPGPGLGGHCIPIDPFYLTWKAREYETPTRFIELAGEVNTAMPAYVVERLARTLDARFGRGLRDARILVLGVAYKKNVDDSRESPGLRLIELLEARGARVDYHDPHIPALPRTRRHPGLAGRPSVAPEPGFAGPYDAALVVTDHDGVDYADVVRACPLVVDTRNVCARLGLDAPNVVKA</sequence>
<evidence type="ECO:0000256" key="1">
    <source>
        <dbReference type="ARBA" id="ARBA00023002"/>
    </source>
</evidence>
<dbReference type="InterPro" id="IPR014027">
    <property type="entry name" value="UDP-Glc/GDP-Man_DH_C"/>
</dbReference>
<dbReference type="PIRSF" id="PIRSF000124">
    <property type="entry name" value="UDPglc_GDPman_dh"/>
    <property type="match status" value="1"/>
</dbReference>
<dbReference type="SUPFAM" id="SSF51735">
    <property type="entry name" value="NAD(P)-binding Rossmann-fold domains"/>
    <property type="match status" value="1"/>
</dbReference>
<name>A0A5B2VIY4_9HYPH</name>
<reference evidence="5 6" key="1">
    <citation type="submission" date="2019-09" db="EMBL/GenBank/DDBJ databases">
        <title>Salinarimonas rosea gen. nov., sp. nov., a new member of the a-2 subgroup of the Proteobacteria.</title>
        <authorList>
            <person name="Liu J."/>
        </authorList>
    </citation>
    <scope>NUCLEOTIDE SEQUENCE [LARGE SCALE GENOMIC DNA]</scope>
    <source>
        <strain evidence="5 6">BN140002</strain>
    </source>
</reference>
<dbReference type="Pfam" id="PF00984">
    <property type="entry name" value="UDPG_MGDP_dh"/>
    <property type="match status" value="1"/>
</dbReference>
<comment type="caution">
    <text evidence="5">The sequence shown here is derived from an EMBL/GenBank/DDBJ whole genome shotgun (WGS) entry which is preliminary data.</text>
</comment>
<dbReference type="GO" id="GO:0016616">
    <property type="term" value="F:oxidoreductase activity, acting on the CH-OH group of donors, NAD or NADP as acceptor"/>
    <property type="evidence" value="ECO:0007669"/>
    <property type="project" value="InterPro"/>
</dbReference>
<dbReference type="InterPro" id="IPR036291">
    <property type="entry name" value="NAD(P)-bd_dom_sf"/>
</dbReference>
<proteinExistence type="inferred from homology"/>
<dbReference type="EMBL" id="VUOA01000014">
    <property type="protein sequence ID" value="KAA2238239.1"/>
    <property type="molecule type" value="Genomic_DNA"/>
</dbReference>
<dbReference type="RefSeq" id="WP_149816187.1">
    <property type="nucleotide sequence ID" value="NZ_VUOA01000014.1"/>
</dbReference>
<dbReference type="SUPFAM" id="SSF48179">
    <property type="entry name" value="6-phosphogluconate dehydrogenase C-terminal domain-like"/>
    <property type="match status" value="1"/>
</dbReference>
<accession>A0A5B2VIY4</accession>
<keyword evidence="2" id="KW-0520">NAD</keyword>
<dbReference type="Proteomes" id="UP000323142">
    <property type="component" value="Unassembled WGS sequence"/>
</dbReference>
<dbReference type="AlphaFoldDB" id="A0A5B2VIY4"/>
<dbReference type="PANTHER" id="PTHR43491:SF1">
    <property type="entry name" value="UDP-N-ACETYL-D-MANNOSAMINE DEHYDROGENASE"/>
    <property type="match status" value="1"/>
</dbReference>
<organism evidence="5 6">
    <name type="scientific">Salinarimonas soli</name>
    <dbReference type="NCBI Taxonomy" id="1638099"/>
    <lineage>
        <taxon>Bacteria</taxon>
        <taxon>Pseudomonadati</taxon>
        <taxon>Pseudomonadota</taxon>
        <taxon>Alphaproteobacteria</taxon>
        <taxon>Hyphomicrobiales</taxon>
        <taxon>Salinarimonadaceae</taxon>
        <taxon>Salinarimonas</taxon>
    </lineage>
</organism>
<dbReference type="GO" id="GO:0051287">
    <property type="term" value="F:NAD binding"/>
    <property type="evidence" value="ECO:0007669"/>
    <property type="project" value="InterPro"/>
</dbReference>
<dbReference type="GO" id="GO:0000271">
    <property type="term" value="P:polysaccharide biosynthetic process"/>
    <property type="evidence" value="ECO:0007669"/>
    <property type="project" value="InterPro"/>
</dbReference>
<evidence type="ECO:0000313" key="6">
    <source>
        <dbReference type="Proteomes" id="UP000323142"/>
    </source>
</evidence>
<gene>
    <name evidence="5" type="ORF">F0L46_06225</name>
</gene>
<dbReference type="SMART" id="SM00984">
    <property type="entry name" value="UDPG_MGDP_dh_C"/>
    <property type="match status" value="1"/>
</dbReference>
<dbReference type="NCBIfam" id="TIGR03026">
    <property type="entry name" value="NDP-sugDHase"/>
    <property type="match status" value="1"/>
</dbReference>
<dbReference type="InterPro" id="IPR036220">
    <property type="entry name" value="UDP-Glc/GDP-Man_DH_C_sf"/>
</dbReference>
<protein>
    <submittedName>
        <fullName evidence="5">Nucleotide sugar dehydrogenase</fullName>
    </submittedName>
</protein>
<feature type="domain" description="UDP-glucose/GDP-mannose dehydrogenase C-terminal" evidence="4">
    <location>
        <begin position="341"/>
        <end position="441"/>
    </location>
</feature>
<dbReference type="Pfam" id="PF03720">
    <property type="entry name" value="UDPG_MGDP_dh_C"/>
    <property type="match status" value="1"/>
</dbReference>
<dbReference type="GO" id="GO:0016628">
    <property type="term" value="F:oxidoreductase activity, acting on the CH-CH group of donors, NAD or NADP as acceptor"/>
    <property type="evidence" value="ECO:0007669"/>
    <property type="project" value="InterPro"/>
</dbReference>
<evidence type="ECO:0000259" key="4">
    <source>
        <dbReference type="SMART" id="SM00984"/>
    </source>
</evidence>
<keyword evidence="1" id="KW-0560">Oxidoreductase</keyword>
<dbReference type="Gene3D" id="3.40.50.720">
    <property type="entry name" value="NAD(P)-binding Rossmann-like Domain"/>
    <property type="match status" value="2"/>
</dbReference>
<comment type="similarity">
    <text evidence="3">Belongs to the UDP-glucose/GDP-mannose dehydrogenase family.</text>
</comment>
<dbReference type="InterPro" id="IPR008927">
    <property type="entry name" value="6-PGluconate_DH-like_C_sf"/>
</dbReference>
<evidence type="ECO:0000256" key="3">
    <source>
        <dbReference type="PIRNR" id="PIRNR000124"/>
    </source>
</evidence>
<dbReference type="InterPro" id="IPR001732">
    <property type="entry name" value="UDP-Glc/GDP-Man_DH_N"/>
</dbReference>
<reference evidence="5 6" key="2">
    <citation type="submission" date="2019-09" db="EMBL/GenBank/DDBJ databases">
        <authorList>
            <person name="Jin C."/>
        </authorList>
    </citation>
    <scope>NUCLEOTIDE SEQUENCE [LARGE SCALE GENOMIC DNA]</scope>
    <source>
        <strain evidence="5 6">BN140002</strain>
    </source>
</reference>
<dbReference type="Pfam" id="PF03721">
    <property type="entry name" value="UDPG_MGDP_dh_N"/>
    <property type="match status" value="1"/>
</dbReference>
<evidence type="ECO:0000256" key="2">
    <source>
        <dbReference type="ARBA" id="ARBA00023027"/>
    </source>
</evidence>
<dbReference type="InterPro" id="IPR017476">
    <property type="entry name" value="UDP-Glc/GDP-Man"/>
</dbReference>
<evidence type="ECO:0000313" key="5">
    <source>
        <dbReference type="EMBL" id="KAA2238239.1"/>
    </source>
</evidence>
<dbReference type="InterPro" id="IPR028359">
    <property type="entry name" value="UDP_ManNAc/GlcNAc_DH"/>
</dbReference>
<dbReference type="PANTHER" id="PTHR43491">
    <property type="entry name" value="UDP-N-ACETYL-D-MANNOSAMINE DEHYDROGENASE"/>
    <property type="match status" value="1"/>
</dbReference>
<keyword evidence="6" id="KW-1185">Reference proteome</keyword>
<dbReference type="PIRSF" id="PIRSF500136">
    <property type="entry name" value="UDP_ManNAc_DH"/>
    <property type="match status" value="1"/>
</dbReference>
<dbReference type="SUPFAM" id="SSF52413">
    <property type="entry name" value="UDP-glucose/GDP-mannose dehydrogenase C-terminal domain"/>
    <property type="match status" value="1"/>
</dbReference>